<evidence type="ECO:0000313" key="9">
    <source>
        <dbReference type="EMBL" id="NYG32095.1"/>
    </source>
</evidence>
<evidence type="ECO:0000256" key="5">
    <source>
        <dbReference type="ARBA" id="ARBA00022691"/>
    </source>
</evidence>
<comment type="caution">
    <text evidence="9">The sequence shown here is derived from an EMBL/GenBank/DDBJ whole genome shotgun (WGS) entry which is preliminary data.</text>
</comment>
<name>A0A7Y9QVC3_9BURK</name>
<dbReference type="InterPro" id="IPR001214">
    <property type="entry name" value="SET_dom"/>
</dbReference>
<dbReference type="PROSITE" id="PS50280">
    <property type="entry name" value="SET"/>
    <property type="match status" value="1"/>
</dbReference>
<evidence type="ECO:0000259" key="7">
    <source>
        <dbReference type="PROSITE" id="PS50280"/>
    </source>
</evidence>
<dbReference type="SUPFAM" id="SSF82199">
    <property type="entry name" value="SET domain"/>
    <property type="match status" value="1"/>
</dbReference>
<dbReference type="Proteomes" id="UP000518288">
    <property type="component" value="Unassembled WGS sequence"/>
</dbReference>
<keyword evidence="5" id="KW-0949">S-adenosyl-L-methionine</keyword>
<dbReference type="PANTHER" id="PTHR22884">
    <property type="entry name" value="SET DOMAIN PROTEINS"/>
    <property type="match status" value="1"/>
</dbReference>
<evidence type="ECO:0000256" key="4">
    <source>
        <dbReference type="ARBA" id="ARBA00022679"/>
    </source>
</evidence>
<dbReference type="SMART" id="SM00317">
    <property type="entry name" value="SET"/>
    <property type="match status" value="1"/>
</dbReference>
<keyword evidence="4" id="KW-0808">Transferase</keyword>
<evidence type="ECO:0000259" key="8">
    <source>
        <dbReference type="PROSITE" id="PS50868"/>
    </source>
</evidence>
<sequence>MSALPPDSTAPRPPRPRGQRRLQVRRSGVHGKGVYAQAPLKAGEIIIEYKGEVIPWDEALRRHPHDPSDPNHTFYFHIDDTQVIDGGVRGNSARWINHACAPNCETEDDGGRIFIKALRDIAPGEELFFDYRLVIDERYTAKLKKAYACRCGAPDCRGTMLGPKR</sequence>
<dbReference type="InterPro" id="IPR046341">
    <property type="entry name" value="SET_dom_sf"/>
</dbReference>
<dbReference type="GO" id="GO:0008168">
    <property type="term" value="F:methyltransferase activity"/>
    <property type="evidence" value="ECO:0007669"/>
    <property type="project" value="UniProtKB-KW"/>
</dbReference>
<evidence type="ECO:0000256" key="1">
    <source>
        <dbReference type="ARBA" id="ARBA00004286"/>
    </source>
</evidence>
<dbReference type="EMBL" id="JACCFH010000001">
    <property type="protein sequence ID" value="NYG32095.1"/>
    <property type="molecule type" value="Genomic_DNA"/>
</dbReference>
<dbReference type="RefSeq" id="WP_179633021.1">
    <property type="nucleotide sequence ID" value="NZ_CAXYYM010000028.1"/>
</dbReference>
<dbReference type="Gene3D" id="2.170.270.10">
    <property type="entry name" value="SET domain"/>
    <property type="match status" value="1"/>
</dbReference>
<keyword evidence="3" id="KW-0489">Methyltransferase</keyword>
<gene>
    <name evidence="9" type="ORF">BDD16_001081</name>
</gene>
<feature type="region of interest" description="Disordered" evidence="6">
    <location>
        <begin position="1"/>
        <end position="28"/>
    </location>
</feature>
<reference evidence="9 10" key="1">
    <citation type="submission" date="2020-07" db="EMBL/GenBank/DDBJ databases">
        <title>Genomic Encyclopedia of Archaeal and Bacterial Type Strains, Phase II (KMG-II): from individual species to whole genera.</title>
        <authorList>
            <person name="Goeker M."/>
        </authorList>
    </citation>
    <scope>NUCLEOTIDE SEQUENCE [LARGE SCALE GENOMIC DNA]</scope>
    <source>
        <strain evidence="9 10">DSM 21226</strain>
    </source>
</reference>
<feature type="domain" description="Post-SET" evidence="8">
    <location>
        <begin position="145"/>
        <end position="161"/>
    </location>
</feature>
<accession>A0A7Y9QVC3</accession>
<dbReference type="GO" id="GO:0005694">
    <property type="term" value="C:chromosome"/>
    <property type="evidence" value="ECO:0007669"/>
    <property type="project" value="UniProtKB-SubCell"/>
</dbReference>
<evidence type="ECO:0000256" key="2">
    <source>
        <dbReference type="ARBA" id="ARBA00022454"/>
    </source>
</evidence>
<proteinExistence type="predicted"/>
<evidence type="ECO:0000256" key="6">
    <source>
        <dbReference type="SAM" id="MobiDB-lite"/>
    </source>
</evidence>
<dbReference type="AlphaFoldDB" id="A0A7Y9QVC3"/>
<keyword evidence="2" id="KW-0158">Chromosome</keyword>
<organism evidence="9 10">
    <name type="scientific">Sphaerotilus montanus</name>
    <dbReference type="NCBI Taxonomy" id="522889"/>
    <lineage>
        <taxon>Bacteria</taxon>
        <taxon>Pseudomonadati</taxon>
        <taxon>Pseudomonadota</taxon>
        <taxon>Betaproteobacteria</taxon>
        <taxon>Burkholderiales</taxon>
        <taxon>Sphaerotilaceae</taxon>
        <taxon>Sphaerotilus</taxon>
    </lineage>
</organism>
<dbReference type="InterPro" id="IPR003616">
    <property type="entry name" value="Post-SET_dom"/>
</dbReference>
<evidence type="ECO:0000256" key="3">
    <source>
        <dbReference type="ARBA" id="ARBA00022603"/>
    </source>
</evidence>
<evidence type="ECO:0008006" key="11">
    <source>
        <dbReference type="Google" id="ProtNLM"/>
    </source>
</evidence>
<keyword evidence="10" id="KW-1185">Reference proteome</keyword>
<feature type="domain" description="SET" evidence="7">
    <location>
        <begin position="20"/>
        <end position="132"/>
    </location>
</feature>
<dbReference type="Pfam" id="PF00856">
    <property type="entry name" value="SET"/>
    <property type="match status" value="1"/>
</dbReference>
<feature type="compositionally biased region" description="Basic residues" evidence="6">
    <location>
        <begin position="14"/>
        <end position="28"/>
    </location>
</feature>
<dbReference type="GO" id="GO:0032259">
    <property type="term" value="P:methylation"/>
    <property type="evidence" value="ECO:0007669"/>
    <property type="project" value="UniProtKB-KW"/>
</dbReference>
<dbReference type="InterPro" id="IPR050777">
    <property type="entry name" value="SET2_Histone-Lys_MeTrsfase"/>
</dbReference>
<comment type="subcellular location">
    <subcellularLocation>
        <location evidence="1">Chromosome</location>
    </subcellularLocation>
</comment>
<evidence type="ECO:0000313" key="10">
    <source>
        <dbReference type="Proteomes" id="UP000518288"/>
    </source>
</evidence>
<protein>
    <recommendedName>
        <fullName evidence="11">SET domain-containing protein-lysine N-methyltransferase</fullName>
    </recommendedName>
</protein>
<dbReference type="PROSITE" id="PS50868">
    <property type="entry name" value="POST_SET"/>
    <property type="match status" value="1"/>
</dbReference>